<accession>A0AAV5QNV3</accession>
<comment type="caution">
    <text evidence="9">The sequence shown here is derived from an EMBL/GenBank/DDBJ whole genome shotgun (WGS) entry which is preliminary data.</text>
</comment>
<organism evidence="9 10">
    <name type="scientific">Saccharomycopsis crataegensis</name>
    <dbReference type="NCBI Taxonomy" id="43959"/>
    <lineage>
        <taxon>Eukaryota</taxon>
        <taxon>Fungi</taxon>
        <taxon>Dikarya</taxon>
        <taxon>Ascomycota</taxon>
        <taxon>Saccharomycotina</taxon>
        <taxon>Saccharomycetes</taxon>
        <taxon>Saccharomycopsidaceae</taxon>
        <taxon>Saccharomycopsis</taxon>
    </lineage>
</organism>
<name>A0AAV5QNV3_9ASCO</name>
<dbReference type="GO" id="GO:0072583">
    <property type="term" value="P:clathrin-dependent endocytosis"/>
    <property type="evidence" value="ECO:0007669"/>
    <property type="project" value="InterPro"/>
</dbReference>
<evidence type="ECO:0000256" key="4">
    <source>
        <dbReference type="ARBA" id="ARBA00058079"/>
    </source>
</evidence>
<dbReference type="EMBL" id="BTFZ01000011">
    <property type="protein sequence ID" value="GMM36134.1"/>
    <property type="molecule type" value="Genomic_DNA"/>
</dbReference>
<comment type="subunit">
    <text evidence="6">Interacts with PAN1 and the clathrin heavy and light chains CHC1 and CLC1.</text>
</comment>
<dbReference type="GO" id="GO:0005545">
    <property type="term" value="F:1-phosphatidylinositol binding"/>
    <property type="evidence" value="ECO:0007669"/>
    <property type="project" value="InterPro"/>
</dbReference>
<keyword evidence="10" id="KW-1185">Reference proteome</keyword>
<dbReference type="InterPro" id="IPR013809">
    <property type="entry name" value="ENTH"/>
</dbReference>
<dbReference type="InterPro" id="IPR045192">
    <property type="entry name" value="AP180-like"/>
</dbReference>
<dbReference type="AlphaFoldDB" id="A0AAV5QNV3"/>
<dbReference type="PANTHER" id="PTHR22951">
    <property type="entry name" value="CLATHRIN ASSEMBLY PROTEIN"/>
    <property type="match status" value="1"/>
</dbReference>
<evidence type="ECO:0000313" key="9">
    <source>
        <dbReference type="EMBL" id="GMM36134.1"/>
    </source>
</evidence>
<feature type="region of interest" description="Disordered" evidence="7">
    <location>
        <begin position="479"/>
        <end position="498"/>
    </location>
</feature>
<dbReference type="Gene3D" id="1.20.58.150">
    <property type="entry name" value="ANTH domain"/>
    <property type="match status" value="1"/>
</dbReference>
<dbReference type="GO" id="GO:0005905">
    <property type="term" value="C:clathrin-coated pit"/>
    <property type="evidence" value="ECO:0007669"/>
    <property type="project" value="TreeGrafter"/>
</dbReference>
<proteinExistence type="inferred from homology"/>
<dbReference type="InterPro" id="IPR011417">
    <property type="entry name" value="ANTH_dom"/>
</dbReference>
<dbReference type="GO" id="GO:0005935">
    <property type="term" value="C:cellular bud neck"/>
    <property type="evidence" value="ECO:0007669"/>
    <property type="project" value="UniProtKB-SubCell"/>
</dbReference>
<dbReference type="GO" id="GO:0005546">
    <property type="term" value="F:phosphatidylinositol-4,5-bisphosphate binding"/>
    <property type="evidence" value="ECO:0007669"/>
    <property type="project" value="TreeGrafter"/>
</dbReference>
<sequence length="691" mass="76257">MTTYEKIVKGATKIKVAAPKPKYIEPILMSTSRKEDFRNVMNYLRPRLQDSAWSIVYKSLIVLHIMIREGERNVTLDYLADRPEYLEINKIASNNPDSRSLSKYARYLAVRAQGFADTEVDYVRDEQLNNSSFSRRSENSGGRLRNLSIEKGLLKEVESVERQIESLLRCKFQEVEVNNDIILTTFRLLVHDLLALYQSLNEGVINILEHYFEMGKPEAAFSLKIYKRFVKLTADVVSYLRTAKHLEYVTKLHVPVIKHAPTALADSLEEYLNDKDFETIRKQYLAEKDSKDSKGSQSALATKTKPPSSVSEKTPKTSRNSAITQPAKSPAASSNETASTGLVVQTTGSNPFAHLIQTQQMQLQPAVIQPVVLPQQTSFVPQQQPQILGMNPGQQVFAINQQQQQFPVNPQQFQQQQVFNGMQQVPQQSHVHNPFAQTNPQLQPLSTGFGFGNVQATSNMMGATLGNITENAPLSVNSNITGSTSSSGTSLNRSKSVNPFSMGNYTTGISSSSAANNPFSANGLGRSSSMKVMPTGSNNPFSSNNLSAITSSSTNNPISSQMGTLKAQPTGHNPFSAPAQTQQQALMPQPTFGGLENLPTVPVFPDTQRDLSNQMALNNAQAQLNQNKQQMIFQQTGQTQVPGQQFNGFNQVQTMNGQNGFATNQFGQISQQQPAIGGIQHSYMNHNVSLI</sequence>
<dbReference type="Proteomes" id="UP001360560">
    <property type="component" value="Unassembled WGS sequence"/>
</dbReference>
<feature type="compositionally biased region" description="Low complexity" evidence="7">
    <location>
        <begin position="479"/>
        <end position="496"/>
    </location>
</feature>
<gene>
    <name evidence="9" type="ORF">DASC09_034590</name>
</gene>
<dbReference type="RefSeq" id="XP_064853130.1">
    <property type="nucleotide sequence ID" value="XM_064997058.1"/>
</dbReference>
<dbReference type="Pfam" id="PF07651">
    <property type="entry name" value="ANTH"/>
    <property type="match status" value="1"/>
</dbReference>
<dbReference type="FunFam" id="1.20.58.150:FF:000004">
    <property type="entry name" value="ENTH domain protein"/>
    <property type="match status" value="1"/>
</dbReference>
<dbReference type="PANTHER" id="PTHR22951:SF5">
    <property type="entry name" value="PHOSPHATIDYLINOSITOL-BINDING CLATHRIN ASSEMBLY PROTEIN LAP"/>
    <property type="match status" value="1"/>
</dbReference>
<evidence type="ECO:0000256" key="6">
    <source>
        <dbReference type="ARBA" id="ARBA00061916"/>
    </source>
</evidence>
<dbReference type="SMART" id="SM00273">
    <property type="entry name" value="ENTH"/>
    <property type="match status" value="1"/>
</dbReference>
<dbReference type="GeneID" id="90074109"/>
<dbReference type="Gene3D" id="1.25.40.90">
    <property type="match status" value="1"/>
</dbReference>
<feature type="domain" description="ENTH" evidence="8">
    <location>
        <begin position="1"/>
        <end position="126"/>
    </location>
</feature>
<evidence type="ECO:0000313" key="10">
    <source>
        <dbReference type="Proteomes" id="UP001360560"/>
    </source>
</evidence>
<dbReference type="PROSITE" id="PS50942">
    <property type="entry name" value="ENTH"/>
    <property type="match status" value="1"/>
</dbReference>
<dbReference type="InterPro" id="IPR008942">
    <property type="entry name" value="ENTH_VHS"/>
</dbReference>
<protein>
    <submittedName>
        <fullName evidence="9">Yap1801 protein</fullName>
    </submittedName>
</protein>
<evidence type="ECO:0000256" key="1">
    <source>
        <dbReference type="ARBA" id="ARBA00004266"/>
    </source>
</evidence>
<dbReference type="InterPro" id="IPR014712">
    <property type="entry name" value="ANTH_dom_sf"/>
</dbReference>
<reference evidence="9 10" key="1">
    <citation type="journal article" date="2023" name="Elife">
        <title>Identification of key yeast species and microbe-microbe interactions impacting larval growth of Drosophila in the wild.</title>
        <authorList>
            <person name="Mure A."/>
            <person name="Sugiura Y."/>
            <person name="Maeda R."/>
            <person name="Honda K."/>
            <person name="Sakurai N."/>
            <person name="Takahashi Y."/>
            <person name="Watada M."/>
            <person name="Katoh T."/>
            <person name="Gotoh A."/>
            <person name="Gotoh Y."/>
            <person name="Taniguchi I."/>
            <person name="Nakamura K."/>
            <person name="Hayashi T."/>
            <person name="Katayama T."/>
            <person name="Uemura T."/>
            <person name="Hattori Y."/>
        </authorList>
    </citation>
    <scope>NUCLEOTIDE SEQUENCE [LARGE SCALE GENOMIC DNA]</scope>
    <source>
        <strain evidence="9 10">SC-9</strain>
    </source>
</reference>
<dbReference type="GO" id="GO:0006900">
    <property type="term" value="P:vesicle budding from membrane"/>
    <property type="evidence" value="ECO:0007669"/>
    <property type="project" value="TreeGrafter"/>
</dbReference>
<evidence type="ECO:0000256" key="5">
    <source>
        <dbReference type="ARBA" id="ARBA00061059"/>
    </source>
</evidence>
<dbReference type="GO" id="GO:0030136">
    <property type="term" value="C:clathrin-coated vesicle"/>
    <property type="evidence" value="ECO:0007669"/>
    <property type="project" value="InterPro"/>
</dbReference>
<dbReference type="SUPFAM" id="SSF89009">
    <property type="entry name" value="GAT-like domain"/>
    <property type="match status" value="1"/>
</dbReference>
<dbReference type="CDD" id="cd16988">
    <property type="entry name" value="ANTH_N_YAP180"/>
    <property type="match status" value="1"/>
</dbReference>
<feature type="compositionally biased region" description="Polar residues" evidence="7">
    <location>
        <begin position="295"/>
        <end position="340"/>
    </location>
</feature>
<dbReference type="GO" id="GO:0000149">
    <property type="term" value="F:SNARE binding"/>
    <property type="evidence" value="ECO:0007669"/>
    <property type="project" value="TreeGrafter"/>
</dbReference>
<dbReference type="SUPFAM" id="SSF48464">
    <property type="entry name" value="ENTH/VHS domain"/>
    <property type="match status" value="1"/>
</dbReference>
<dbReference type="GO" id="GO:0048268">
    <property type="term" value="P:clathrin coat assembly"/>
    <property type="evidence" value="ECO:0007669"/>
    <property type="project" value="InterPro"/>
</dbReference>
<comment type="similarity">
    <text evidence="5">Belongs to the AP180 family.</text>
</comment>
<dbReference type="GO" id="GO:0032050">
    <property type="term" value="F:clathrin heavy chain binding"/>
    <property type="evidence" value="ECO:0007669"/>
    <property type="project" value="TreeGrafter"/>
</dbReference>
<evidence type="ECO:0000256" key="7">
    <source>
        <dbReference type="SAM" id="MobiDB-lite"/>
    </source>
</evidence>
<evidence type="ECO:0000256" key="3">
    <source>
        <dbReference type="ARBA" id="ARBA00022490"/>
    </source>
</evidence>
<feature type="region of interest" description="Disordered" evidence="7">
    <location>
        <begin position="288"/>
        <end position="340"/>
    </location>
</feature>
<evidence type="ECO:0000256" key="2">
    <source>
        <dbReference type="ARBA" id="ARBA00004496"/>
    </source>
</evidence>
<evidence type="ECO:0000259" key="8">
    <source>
        <dbReference type="PROSITE" id="PS50942"/>
    </source>
</evidence>
<keyword evidence="3" id="KW-0963">Cytoplasm</keyword>
<comment type="subcellular location">
    <subcellularLocation>
        <location evidence="1">Bud neck</location>
    </subcellularLocation>
    <subcellularLocation>
        <location evidence="2">Cytoplasm</location>
    </subcellularLocation>
</comment>
<comment type="function">
    <text evidence="4">Involved in endocytosis and clathrin cage assembly.</text>
</comment>